<dbReference type="AlphaFoldDB" id="A0A1L5F462"/>
<dbReference type="Proteomes" id="UP000184604">
    <property type="component" value="Chromosome"/>
</dbReference>
<evidence type="ECO:0000313" key="1">
    <source>
        <dbReference type="EMBL" id="APM37742.1"/>
    </source>
</evidence>
<reference evidence="1 2" key="1">
    <citation type="submission" date="2016-12" db="EMBL/GenBank/DDBJ databases">
        <title>Complete genome sequence of Clostridium kluyveri JZZ isolated from the pit mud of a Chinese flavor liquor-making factory.</title>
        <authorList>
            <person name="Wang Y."/>
        </authorList>
    </citation>
    <scope>NUCLEOTIDE SEQUENCE [LARGE SCALE GENOMIC DNA]</scope>
    <source>
        <strain evidence="1 2">JZZ</strain>
    </source>
</reference>
<name>A0A1L5F462_CLOKL</name>
<dbReference type="RefSeq" id="WP_073537428.1">
    <property type="nucleotide sequence ID" value="NZ_CP018335.1"/>
</dbReference>
<accession>A0A1L5F462</accession>
<sequence length="218" mass="25908">MNTEKDFLYHFTENYDTILKILKDGFRLSGCLEQRKGLPGELSLLKTKVSVLCLTDIRLHEIKYHSEKYGSFGIGVTKKWAQSYHAQPVIYIDKNSGLCKAIEEYFPSIKNKFLNTNKESRDEEEMFLLNLELFCKDIEYFTEREWRILPQFIDDKLLKTIKGEYYIDISNQDDIVCIIAPRKHIPQLNKDIRLIFNKKYKNENIPFPIIPYEYLEMI</sequence>
<dbReference type="InterPro" id="IPR021223">
    <property type="entry name" value="AbiGi"/>
</dbReference>
<organism evidence="1 2">
    <name type="scientific">Clostridium kluyveri</name>
    <dbReference type="NCBI Taxonomy" id="1534"/>
    <lineage>
        <taxon>Bacteria</taxon>
        <taxon>Bacillati</taxon>
        <taxon>Bacillota</taxon>
        <taxon>Clostridia</taxon>
        <taxon>Eubacteriales</taxon>
        <taxon>Clostridiaceae</taxon>
        <taxon>Clostridium</taxon>
    </lineage>
</organism>
<gene>
    <name evidence="1" type="ORF">BS101_02765</name>
</gene>
<evidence type="ECO:0000313" key="2">
    <source>
        <dbReference type="Proteomes" id="UP000184604"/>
    </source>
</evidence>
<dbReference type="EMBL" id="CP018335">
    <property type="protein sequence ID" value="APM37742.1"/>
    <property type="molecule type" value="Genomic_DNA"/>
</dbReference>
<proteinExistence type="predicted"/>
<protein>
    <submittedName>
        <fullName evidence="1">Uncharacterized protein</fullName>
    </submittedName>
</protein>
<dbReference type="Pfam" id="PF10899">
    <property type="entry name" value="AbiGi"/>
    <property type="match status" value="1"/>
</dbReference>